<evidence type="ECO:0000313" key="5">
    <source>
        <dbReference type="Proteomes" id="UP001059380"/>
    </source>
</evidence>
<dbReference type="SUPFAM" id="SSF52172">
    <property type="entry name" value="CheY-like"/>
    <property type="match status" value="1"/>
</dbReference>
<dbReference type="CDD" id="cd00156">
    <property type="entry name" value="REC"/>
    <property type="match status" value="1"/>
</dbReference>
<reference evidence="4" key="1">
    <citation type="submission" date="2021-04" db="EMBL/GenBank/DDBJ databases">
        <title>Phylogenetic analysis of Acidobacteriaceae.</title>
        <authorList>
            <person name="Qiu L."/>
            <person name="Zhang Q."/>
        </authorList>
    </citation>
    <scope>NUCLEOTIDE SEQUENCE</scope>
    <source>
        <strain evidence="4">DSM 25168</strain>
    </source>
</reference>
<evidence type="ECO:0000256" key="1">
    <source>
        <dbReference type="ARBA" id="ARBA00022553"/>
    </source>
</evidence>
<dbReference type="InterPro" id="IPR011006">
    <property type="entry name" value="CheY-like_superfamily"/>
</dbReference>
<dbReference type="SMART" id="SM00448">
    <property type="entry name" value="REC"/>
    <property type="match status" value="1"/>
</dbReference>
<evidence type="ECO:0000313" key="4">
    <source>
        <dbReference type="EMBL" id="UWZ84186.1"/>
    </source>
</evidence>
<organism evidence="4 5">
    <name type="scientific">Occallatibacter riparius</name>
    <dbReference type="NCBI Taxonomy" id="1002689"/>
    <lineage>
        <taxon>Bacteria</taxon>
        <taxon>Pseudomonadati</taxon>
        <taxon>Acidobacteriota</taxon>
        <taxon>Terriglobia</taxon>
        <taxon>Terriglobales</taxon>
        <taxon>Acidobacteriaceae</taxon>
        <taxon>Occallatibacter</taxon>
    </lineage>
</organism>
<feature type="domain" description="Response regulatory" evidence="3">
    <location>
        <begin position="9"/>
        <end position="123"/>
    </location>
</feature>
<protein>
    <submittedName>
        <fullName evidence="4">Response regulator</fullName>
    </submittedName>
</protein>
<dbReference type="InterPro" id="IPR001789">
    <property type="entry name" value="Sig_transdc_resp-reg_receiver"/>
</dbReference>
<sequence>MDEKRESIRVLVVDDERSVADSLALILQASGYEATAAYSGEEAVGLCEAGNPHIVVSDIVMGPMSGFDLAIWLAEHHPACRIILMSAHSFHDPLVAKSVRRGFDFVPKPIHPDKFLAKLAAPYVEPDSSAEPLEETKASEDQ</sequence>
<name>A0A9J7BR15_9BACT</name>
<keyword evidence="5" id="KW-1185">Reference proteome</keyword>
<dbReference type="PROSITE" id="PS50110">
    <property type="entry name" value="RESPONSE_REGULATORY"/>
    <property type="match status" value="1"/>
</dbReference>
<dbReference type="Pfam" id="PF00072">
    <property type="entry name" value="Response_reg"/>
    <property type="match status" value="1"/>
</dbReference>
<keyword evidence="1 2" id="KW-0597">Phosphoprotein</keyword>
<gene>
    <name evidence="4" type="ORF">MOP44_26995</name>
</gene>
<dbReference type="InterPro" id="IPR050595">
    <property type="entry name" value="Bact_response_regulator"/>
</dbReference>
<dbReference type="Gene3D" id="3.40.50.2300">
    <property type="match status" value="1"/>
</dbReference>
<evidence type="ECO:0000259" key="3">
    <source>
        <dbReference type="PROSITE" id="PS50110"/>
    </source>
</evidence>
<dbReference type="GO" id="GO:0000160">
    <property type="term" value="P:phosphorelay signal transduction system"/>
    <property type="evidence" value="ECO:0007669"/>
    <property type="project" value="InterPro"/>
</dbReference>
<dbReference type="PANTHER" id="PTHR44591:SF3">
    <property type="entry name" value="RESPONSE REGULATORY DOMAIN-CONTAINING PROTEIN"/>
    <property type="match status" value="1"/>
</dbReference>
<dbReference type="AlphaFoldDB" id="A0A9J7BR15"/>
<feature type="modified residue" description="4-aspartylphosphate" evidence="2">
    <location>
        <position position="58"/>
    </location>
</feature>
<dbReference type="KEGG" id="orp:MOP44_26995"/>
<dbReference type="EMBL" id="CP093313">
    <property type="protein sequence ID" value="UWZ84186.1"/>
    <property type="molecule type" value="Genomic_DNA"/>
</dbReference>
<dbReference type="Proteomes" id="UP001059380">
    <property type="component" value="Chromosome"/>
</dbReference>
<accession>A0A9J7BR15</accession>
<dbReference type="RefSeq" id="WP_260793690.1">
    <property type="nucleotide sequence ID" value="NZ_CP093313.1"/>
</dbReference>
<dbReference type="PANTHER" id="PTHR44591">
    <property type="entry name" value="STRESS RESPONSE REGULATOR PROTEIN 1"/>
    <property type="match status" value="1"/>
</dbReference>
<evidence type="ECO:0000256" key="2">
    <source>
        <dbReference type="PROSITE-ProRule" id="PRU00169"/>
    </source>
</evidence>
<proteinExistence type="predicted"/>